<dbReference type="EMBL" id="CM020619">
    <property type="protein sequence ID" value="KAK1864474.1"/>
    <property type="molecule type" value="Genomic_DNA"/>
</dbReference>
<keyword evidence="2" id="KW-1185">Reference proteome</keyword>
<accession>A0ACC3C3D6</accession>
<proteinExistence type="predicted"/>
<organism evidence="1 2">
    <name type="scientific">Pyropia yezoensis</name>
    <name type="common">Susabi-nori</name>
    <name type="synonym">Porphyra yezoensis</name>
    <dbReference type="NCBI Taxonomy" id="2788"/>
    <lineage>
        <taxon>Eukaryota</taxon>
        <taxon>Rhodophyta</taxon>
        <taxon>Bangiophyceae</taxon>
        <taxon>Bangiales</taxon>
        <taxon>Bangiaceae</taxon>
        <taxon>Pyropia</taxon>
    </lineage>
</organism>
<protein>
    <submittedName>
        <fullName evidence="1">Uncharacterized protein</fullName>
    </submittedName>
</protein>
<evidence type="ECO:0000313" key="2">
    <source>
        <dbReference type="Proteomes" id="UP000798662"/>
    </source>
</evidence>
<sequence length="174" mass="17636">MVAATASSSWNEGTEPELAPAATTSDVMYSVVSLGGDVAACEGQFTRTVTPGTKATRTMAVPTGEGRSIEAAASEQSSAKLAIVESLKAKLAALTTQCQSVGWEYEALGVTYAGPEAQVAKDNGEAAELKAAKVAIAATREDLEAATARADADTAKLAARDAARKKGEADVAAV</sequence>
<gene>
    <name evidence="1" type="ORF">I4F81_007020</name>
</gene>
<name>A0ACC3C3D6_PYRYE</name>
<comment type="caution">
    <text evidence="1">The sequence shown here is derived from an EMBL/GenBank/DDBJ whole genome shotgun (WGS) entry which is preliminary data.</text>
</comment>
<reference evidence="1" key="1">
    <citation type="submission" date="2019-11" db="EMBL/GenBank/DDBJ databases">
        <title>Nori genome reveals adaptations in red seaweeds to the harsh intertidal environment.</title>
        <authorList>
            <person name="Wang D."/>
            <person name="Mao Y."/>
        </authorList>
    </citation>
    <scope>NUCLEOTIDE SEQUENCE</scope>
    <source>
        <tissue evidence="1">Gametophyte</tissue>
    </source>
</reference>
<dbReference type="Proteomes" id="UP000798662">
    <property type="component" value="Chromosome 2"/>
</dbReference>
<evidence type="ECO:0000313" key="1">
    <source>
        <dbReference type="EMBL" id="KAK1864474.1"/>
    </source>
</evidence>